<dbReference type="Proteomes" id="UP001327560">
    <property type="component" value="Chromosome 1"/>
</dbReference>
<protein>
    <submittedName>
        <fullName evidence="2">Uncharacterized protein</fullName>
    </submittedName>
</protein>
<evidence type="ECO:0000313" key="3">
    <source>
        <dbReference type="Proteomes" id="UP001327560"/>
    </source>
</evidence>
<evidence type="ECO:0000256" key="1">
    <source>
        <dbReference type="SAM" id="MobiDB-lite"/>
    </source>
</evidence>
<feature type="compositionally biased region" description="Low complexity" evidence="1">
    <location>
        <begin position="97"/>
        <end position="109"/>
    </location>
</feature>
<name>A0AAQ3JU80_9LILI</name>
<dbReference type="EMBL" id="CP136890">
    <property type="protein sequence ID" value="WOK95099.1"/>
    <property type="molecule type" value="Genomic_DNA"/>
</dbReference>
<gene>
    <name evidence="2" type="ORF">Cni_G03806</name>
</gene>
<feature type="region of interest" description="Disordered" evidence="1">
    <location>
        <begin position="87"/>
        <end position="117"/>
    </location>
</feature>
<keyword evidence="3" id="KW-1185">Reference proteome</keyword>
<sequence length="117" mass="12740">MDEFENWNLDSRGVHCNGIAYASSFIRLPGIQKKARARKKARIACTCIQGTAHSTSPLSPQRDGERWRGRGVTGGISCRFRIRAITRPRKPTKTNIASPPAGAAASPTSVFRNQSSA</sequence>
<feature type="region of interest" description="Disordered" evidence="1">
    <location>
        <begin position="52"/>
        <end position="72"/>
    </location>
</feature>
<accession>A0AAQ3JU80</accession>
<organism evidence="2 3">
    <name type="scientific">Canna indica</name>
    <name type="common">Indian-shot</name>
    <dbReference type="NCBI Taxonomy" id="4628"/>
    <lineage>
        <taxon>Eukaryota</taxon>
        <taxon>Viridiplantae</taxon>
        <taxon>Streptophyta</taxon>
        <taxon>Embryophyta</taxon>
        <taxon>Tracheophyta</taxon>
        <taxon>Spermatophyta</taxon>
        <taxon>Magnoliopsida</taxon>
        <taxon>Liliopsida</taxon>
        <taxon>Zingiberales</taxon>
        <taxon>Cannaceae</taxon>
        <taxon>Canna</taxon>
    </lineage>
</organism>
<reference evidence="2 3" key="1">
    <citation type="submission" date="2023-10" db="EMBL/GenBank/DDBJ databases">
        <title>Chromosome-scale genome assembly provides insights into flower coloration mechanisms of Canna indica.</title>
        <authorList>
            <person name="Li C."/>
        </authorList>
    </citation>
    <scope>NUCLEOTIDE SEQUENCE [LARGE SCALE GENOMIC DNA]</scope>
    <source>
        <tissue evidence="2">Flower</tissue>
    </source>
</reference>
<dbReference type="AlphaFoldDB" id="A0AAQ3JU80"/>
<proteinExistence type="predicted"/>
<evidence type="ECO:0000313" key="2">
    <source>
        <dbReference type="EMBL" id="WOK95099.1"/>
    </source>
</evidence>